<dbReference type="Proteomes" id="UP000325081">
    <property type="component" value="Unassembled WGS sequence"/>
</dbReference>
<feature type="compositionally biased region" description="Acidic residues" evidence="1">
    <location>
        <begin position="55"/>
        <end position="67"/>
    </location>
</feature>
<dbReference type="EMBL" id="BKCP01001558">
    <property type="protein sequence ID" value="GER27102.1"/>
    <property type="molecule type" value="Genomic_DNA"/>
</dbReference>
<name>A0A5A7P2X9_STRAF</name>
<dbReference type="AlphaFoldDB" id="A0A5A7P2X9"/>
<organism evidence="2 3">
    <name type="scientific">Striga asiatica</name>
    <name type="common">Asiatic witchweed</name>
    <name type="synonym">Buchnera asiatica</name>
    <dbReference type="NCBI Taxonomy" id="4170"/>
    <lineage>
        <taxon>Eukaryota</taxon>
        <taxon>Viridiplantae</taxon>
        <taxon>Streptophyta</taxon>
        <taxon>Embryophyta</taxon>
        <taxon>Tracheophyta</taxon>
        <taxon>Spermatophyta</taxon>
        <taxon>Magnoliopsida</taxon>
        <taxon>eudicotyledons</taxon>
        <taxon>Gunneridae</taxon>
        <taxon>Pentapetalae</taxon>
        <taxon>asterids</taxon>
        <taxon>lamiids</taxon>
        <taxon>Lamiales</taxon>
        <taxon>Orobanchaceae</taxon>
        <taxon>Buchnereae</taxon>
        <taxon>Striga</taxon>
    </lineage>
</organism>
<evidence type="ECO:0000313" key="2">
    <source>
        <dbReference type="EMBL" id="GER27102.1"/>
    </source>
</evidence>
<protein>
    <submittedName>
        <fullName evidence="2">tRNA-specific 2-thiouridylase MnmA</fullName>
    </submittedName>
</protein>
<keyword evidence="3" id="KW-1185">Reference proteome</keyword>
<accession>A0A5A7P2X9</accession>
<comment type="caution">
    <text evidence="2">The sequence shown here is derived from an EMBL/GenBank/DDBJ whole genome shotgun (WGS) entry which is preliminary data.</text>
</comment>
<proteinExistence type="predicted"/>
<evidence type="ECO:0000313" key="3">
    <source>
        <dbReference type="Proteomes" id="UP000325081"/>
    </source>
</evidence>
<gene>
    <name evidence="2" type="ORF">STAS_02789</name>
</gene>
<evidence type="ECO:0000256" key="1">
    <source>
        <dbReference type="SAM" id="MobiDB-lite"/>
    </source>
</evidence>
<feature type="region of interest" description="Disordered" evidence="1">
    <location>
        <begin position="55"/>
        <end position="74"/>
    </location>
</feature>
<sequence>MESRDLTHLAPKVIVGGEGNVDAVVGEFLEAYEGRAAREGGVVGFLDLVDDFGGGDDEDISEAEAERDEGTVSEGEAVEIGVGVAAVELVEVADEGEMRRAGRAGGPARFGWLGLEVEDEEEGEEEEEDCPHDFFLILFFWLIIEGGGCRMVHW</sequence>
<reference evidence="3" key="1">
    <citation type="journal article" date="2019" name="Curr. Biol.">
        <title>Genome Sequence of Striga asiatica Provides Insight into the Evolution of Plant Parasitism.</title>
        <authorList>
            <person name="Yoshida S."/>
            <person name="Kim S."/>
            <person name="Wafula E.K."/>
            <person name="Tanskanen J."/>
            <person name="Kim Y.M."/>
            <person name="Honaas L."/>
            <person name="Yang Z."/>
            <person name="Spallek T."/>
            <person name="Conn C.E."/>
            <person name="Ichihashi Y."/>
            <person name="Cheong K."/>
            <person name="Cui S."/>
            <person name="Der J.P."/>
            <person name="Gundlach H."/>
            <person name="Jiao Y."/>
            <person name="Hori C."/>
            <person name="Ishida J.K."/>
            <person name="Kasahara H."/>
            <person name="Kiba T."/>
            <person name="Kim M.S."/>
            <person name="Koo N."/>
            <person name="Laohavisit A."/>
            <person name="Lee Y.H."/>
            <person name="Lumba S."/>
            <person name="McCourt P."/>
            <person name="Mortimer J.C."/>
            <person name="Mutuku J.M."/>
            <person name="Nomura T."/>
            <person name="Sasaki-Sekimoto Y."/>
            <person name="Seto Y."/>
            <person name="Wang Y."/>
            <person name="Wakatake T."/>
            <person name="Sakakibara H."/>
            <person name="Demura T."/>
            <person name="Yamaguchi S."/>
            <person name="Yoneyama K."/>
            <person name="Manabe R.I."/>
            <person name="Nelson D.C."/>
            <person name="Schulman A.H."/>
            <person name="Timko M.P."/>
            <person name="dePamphilis C.W."/>
            <person name="Choi D."/>
            <person name="Shirasu K."/>
        </authorList>
    </citation>
    <scope>NUCLEOTIDE SEQUENCE [LARGE SCALE GENOMIC DNA]</scope>
    <source>
        <strain evidence="3">cv. UVA1</strain>
    </source>
</reference>